<evidence type="ECO:0000256" key="10">
    <source>
        <dbReference type="SAM" id="SignalP"/>
    </source>
</evidence>
<dbReference type="PIRSF" id="PIRSF000294">
    <property type="entry name" value="Cytochrome-c_peroxidase"/>
    <property type="match status" value="1"/>
</dbReference>
<feature type="binding site" description="covalent" evidence="8">
    <location>
        <position position="232"/>
    </location>
    <ligand>
        <name>heme c</name>
        <dbReference type="ChEBI" id="CHEBI:61717"/>
        <label>2</label>
    </ligand>
</feature>
<dbReference type="FunFam" id="1.10.760.10:FF:000042">
    <property type="entry name" value="Cytochrome c peroxidase"/>
    <property type="match status" value="1"/>
</dbReference>
<dbReference type="EMBL" id="MJAT01000033">
    <property type="protein sequence ID" value="OEH85062.1"/>
    <property type="molecule type" value="Genomic_DNA"/>
</dbReference>
<evidence type="ECO:0000256" key="3">
    <source>
        <dbReference type="ARBA" id="ARBA00022723"/>
    </source>
</evidence>
<evidence type="ECO:0000256" key="5">
    <source>
        <dbReference type="ARBA" id="ARBA00022764"/>
    </source>
</evidence>
<keyword evidence="12" id="KW-0575">Peroxidase</keyword>
<feature type="chain" id="PRO_5039294824" evidence="10">
    <location>
        <begin position="25"/>
        <end position="345"/>
    </location>
</feature>
<dbReference type="SUPFAM" id="SSF46626">
    <property type="entry name" value="Cytochrome c"/>
    <property type="match status" value="2"/>
</dbReference>
<dbReference type="PROSITE" id="PS51007">
    <property type="entry name" value="CYTC"/>
    <property type="match status" value="1"/>
</dbReference>
<comment type="caution">
    <text evidence="12">The sequence shown here is derived from an EMBL/GenBank/DDBJ whole genome shotgun (WGS) entry which is preliminary data.</text>
</comment>
<dbReference type="InterPro" id="IPR036909">
    <property type="entry name" value="Cyt_c-like_dom_sf"/>
</dbReference>
<dbReference type="PANTHER" id="PTHR30600">
    <property type="entry name" value="CYTOCHROME C PEROXIDASE-RELATED"/>
    <property type="match status" value="1"/>
</dbReference>
<dbReference type="Proteomes" id="UP000095255">
    <property type="component" value="Unassembled WGS sequence"/>
</dbReference>
<comment type="cofactor">
    <cofactor evidence="8">
        <name>heme</name>
        <dbReference type="ChEBI" id="CHEBI:30413"/>
    </cofactor>
    <text evidence="8">Binds 2 heme groups.</text>
</comment>
<dbReference type="OrthoDB" id="9772811at2"/>
<dbReference type="GO" id="GO:0042597">
    <property type="term" value="C:periplasmic space"/>
    <property type="evidence" value="ECO:0007669"/>
    <property type="project" value="UniProtKB-SubCell"/>
</dbReference>
<name>A0A1E5L4J3_9FIRM</name>
<dbReference type="PROSITE" id="PS51257">
    <property type="entry name" value="PROKAR_LIPOPROTEIN"/>
    <property type="match status" value="1"/>
</dbReference>
<dbReference type="GO" id="GO:0009055">
    <property type="term" value="F:electron transfer activity"/>
    <property type="evidence" value="ECO:0007669"/>
    <property type="project" value="InterPro"/>
</dbReference>
<dbReference type="Gene3D" id="1.10.760.10">
    <property type="entry name" value="Cytochrome c-like domain"/>
    <property type="match status" value="2"/>
</dbReference>
<feature type="signal peptide" evidence="10">
    <location>
        <begin position="1"/>
        <end position="24"/>
    </location>
</feature>
<dbReference type="AlphaFoldDB" id="A0A1E5L4J3"/>
<feature type="binding site" description="covalent" evidence="8">
    <location>
        <position position="88"/>
    </location>
    <ligand>
        <name>heme c</name>
        <dbReference type="ChEBI" id="CHEBI:61717"/>
        <label>1</label>
    </ligand>
</feature>
<evidence type="ECO:0000256" key="4">
    <source>
        <dbReference type="ARBA" id="ARBA00022729"/>
    </source>
</evidence>
<gene>
    <name evidence="12" type="ORF">BHU72_05480</name>
</gene>
<dbReference type="InterPro" id="IPR051395">
    <property type="entry name" value="Cytochrome_c_Peroxidase/MauG"/>
</dbReference>
<keyword evidence="13" id="KW-1185">Reference proteome</keyword>
<evidence type="ECO:0000256" key="2">
    <source>
        <dbReference type="ARBA" id="ARBA00022617"/>
    </source>
</evidence>
<keyword evidence="2 8" id="KW-0349">Heme</keyword>
<protein>
    <submittedName>
        <fullName evidence="12">Cytochrome-c peroxidase</fullName>
    </submittedName>
</protein>
<dbReference type="GO" id="GO:0046872">
    <property type="term" value="F:metal ion binding"/>
    <property type="evidence" value="ECO:0007669"/>
    <property type="project" value="UniProtKB-KW"/>
</dbReference>
<evidence type="ECO:0000256" key="9">
    <source>
        <dbReference type="PIRSR" id="PIRSR000294-2"/>
    </source>
</evidence>
<dbReference type="STRING" id="1390249.BHU72_05480"/>
<feature type="binding site" description="covalent" evidence="8">
    <location>
        <position position="85"/>
    </location>
    <ligand>
        <name>heme c</name>
        <dbReference type="ChEBI" id="CHEBI:61717"/>
        <label>1</label>
    </ligand>
</feature>
<dbReference type="Pfam" id="PF21419">
    <property type="entry name" value="RoxA-like_Cyt-c"/>
    <property type="match status" value="1"/>
</dbReference>
<dbReference type="RefSeq" id="WP_069702389.1">
    <property type="nucleotide sequence ID" value="NZ_MJAT01000033.1"/>
</dbReference>
<feature type="domain" description="Cytochrome c" evidence="11">
    <location>
        <begin position="214"/>
        <end position="333"/>
    </location>
</feature>
<dbReference type="InterPro" id="IPR026259">
    <property type="entry name" value="MauG/Cytc_peroxidase"/>
</dbReference>
<organism evidence="12 13">
    <name type="scientific">Desulfuribacillus stibiiarsenatis</name>
    <dbReference type="NCBI Taxonomy" id="1390249"/>
    <lineage>
        <taxon>Bacteria</taxon>
        <taxon>Bacillati</taxon>
        <taxon>Bacillota</taxon>
        <taxon>Desulfuribacillia</taxon>
        <taxon>Desulfuribacillales</taxon>
        <taxon>Desulfuribacillaceae</taxon>
        <taxon>Desulfuribacillus</taxon>
    </lineage>
</organism>
<comment type="PTM">
    <text evidence="8">Binds 2 heme groups per subunit.</text>
</comment>
<sequence>MKKRTLLLLALVAVFSIATLTACGGTTTSTPAAAPEAPAVDPRTVFAPLGAMPIPEDNPMTDEKIELGKMLYFDKRLSGDDTISCASCHEPAKGWSDNRKTFLGFQGNVGVRNSPSIINSGHYSLQFWDGRMKTLEEQALGPIQDKGEMNLSLDELLVKLNAVPEYVERFQKVFNSEITTDGVAKAIAAFERTIVINDSEFDKWLAGDESALSAEAKEGMKLFVGKANCIQCHNGASLTDNNFHNVGIENDNLGRANFTKNPEDSGKYKTPALRGIGHTAPYMHNGTVATLEDVVEYFNKGGDNHTNKSVLIKPLNLSDAEKANLVAFLKSLNGTLPIVDEPTLP</sequence>
<keyword evidence="7 9" id="KW-0408">Iron</keyword>
<keyword evidence="3 9" id="KW-0479">Metal-binding</keyword>
<keyword evidence="5" id="KW-0574">Periplasm</keyword>
<evidence type="ECO:0000256" key="6">
    <source>
        <dbReference type="ARBA" id="ARBA00023002"/>
    </source>
</evidence>
<evidence type="ECO:0000256" key="1">
    <source>
        <dbReference type="ARBA" id="ARBA00004418"/>
    </source>
</evidence>
<feature type="binding site" description="axial binding residue" evidence="9">
    <location>
        <position position="89"/>
    </location>
    <ligand>
        <name>heme c</name>
        <dbReference type="ChEBI" id="CHEBI:61717"/>
        <label>1</label>
    </ligand>
    <ligandPart>
        <name>Fe</name>
        <dbReference type="ChEBI" id="CHEBI:18248"/>
    </ligandPart>
</feature>
<evidence type="ECO:0000256" key="7">
    <source>
        <dbReference type="ARBA" id="ARBA00023004"/>
    </source>
</evidence>
<evidence type="ECO:0000256" key="8">
    <source>
        <dbReference type="PIRSR" id="PIRSR000294-1"/>
    </source>
</evidence>
<dbReference type="GO" id="GO:0020037">
    <property type="term" value="F:heme binding"/>
    <property type="evidence" value="ECO:0007669"/>
    <property type="project" value="InterPro"/>
</dbReference>
<dbReference type="InterPro" id="IPR004852">
    <property type="entry name" value="Di-haem_cyt_c_peroxidsae"/>
</dbReference>
<feature type="binding site" description="covalent" evidence="8">
    <location>
        <position position="229"/>
    </location>
    <ligand>
        <name>heme c</name>
        <dbReference type="ChEBI" id="CHEBI:61717"/>
        <label>2</label>
    </ligand>
</feature>
<evidence type="ECO:0000313" key="12">
    <source>
        <dbReference type="EMBL" id="OEH85062.1"/>
    </source>
</evidence>
<comment type="subcellular location">
    <subcellularLocation>
        <location evidence="1">Periplasm</location>
    </subcellularLocation>
</comment>
<evidence type="ECO:0000313" key="13">
    <source>
        <dbReference type="Proteomes" id="UP000095255"/>
    </source>
</evidence>
<reference evidence="12 13" key="1">
    <citation type="submission" date="2016-09" db="EMBL/GenBank/DDBJ databases">
        <title>Desulfuribacillus arsenicus sp. nov., an obligately anaerobic, dissimilatory arsenic- and antimonate-reducing bacterium isolated from anoxic sediments.</title>
        <authorList>
            <person name="Abin C.A."/>
            <person name="Hollibaugh J.T."/>
        </authorList>
    </citation>
    <scope>NUCLEOTIDE SEQUENCE [LARGE SCALE GENOMIC DNA]</scope>
    <source>
        <strain evidence="12 13">MLFW-2</strain>
    </source>
</reference>
<dbReference type="Pfam" id="PF03150">
    <property type="entry name" value="CCP_MauG"/>
    <property type="match status" value="1"/>
</dbReference>
<dbReference type="GO" id="GO:0004130">
    <property type="term" value="F:cytochrome-c peroxidase activity"/>
    <property type="evidence" value="ECO:0007669"/>
    <property type="project" value="TreeGrafter"/>
</dbReference>
<keyword evidence="6" id="KW-0560">Oxidoreductase</keyword>
<proteinExistence type="predicted"/>
<feature type="binding site" description="axial binding residue" evidence="9">
    <location>
        <position position="233"/>
    </location>
    <ligand>
        <name>heme c</name>
        <dbReference type="ChEBI" id="CHEBI:61717"/>
        <label>2</label>
    </ligand>
    <ligandPart>
        <name>Fe</name>
        <dbReference type="ChEBI" id="CHEBI:18248"/>
    </ligandPart>
</feature>
<accession>A0A1E5L4J3</accession>
<evidence type="ECO:0000259" key="11">
    <source>
        <dbReference type="PROSITE" id="PS51007"/>
    </source>
</evidence>
<keyword evidence="4 10" id="KW-0732">Signal</keyword>
<dbReference type="InterPro" id="IPR009056">
    <property type="entry name" value="Cyt_c-like_dom"/>
</dbReference>